<evidence type="ECO:0000259" key="1">
    <source>
        <dbReference type="Pfam" id="PF20649"/>
    </source>
</evidence>
<dbReference type="EMBL" id="CAJVPK010000386">
    <property type="protein sequence ID" value="CAG8503069.1"/>
    <property type="molecule type" value="Genomic_DNA"/>
</dbReference>
<organism evidence="2 3">
    <name type="scientific">Diversispora eburnea</name>
    <dbReference type="NCBI Taxonomy" id="1213867"/>
    <lineage>
        <taxon>Eukaryota</taxon>
        <taxon>Fungi</taxon>
        <taxon>Fungi incertae sedis</taxon>
        <taxon>Mucoromycota</taxon>
        <taxon>Glomeromycotina</taxon>
        <taxon>Glomeromycetes</taxon>
        <taxon>Diversisporales</taxon>
        <taxon>Diversisporaceae</taxon>
        <taxon>Diversispora</taxon>
    </lineage>
</organism>
<feature type="domain" description="Conserved oligomeric Golgi complex subunit 5 helical" evidence="1">
    <location>
        <begin position="45"/>
        <end position="173"/>
    </location>
</feature>
<protein>
    <submittedName>
        <fullName evidence="2">3348_t:CDS:1</fullName>
    </submittedName>
</protein>
<name>A0A9N8ZPS1_9GLOM</name>
<reference evidence="2" key="1">
    <citation type="submission" date="2021-06" db="EMBL/GenBank/DDBJ databases">
        <authorList>
            <person name="Kallberg Y."/>
            <person name="Tangrot J."/>
            <person name="Rosling A."/>
        </authorList>
    </citation>
    <scope>NUCLEOTIDE SEQUENCE</scope>
    <source>
        <strain evidence="2">AZ414A</strain>
    </source>
</reference>
<dbReference type="Proteomes" id="UP000789706">
    <property type="component" value="Unassembled WGS sequence"/>
</dbReference>
<proteinExistence type="predicted"/>
<dbReference type="Pfam" id="PF20649">
    <property type="entry name" value="COG5_C"/>
    <property type="match status" value="1"/>
</dbReference>
<accession>A0A9N8ZPS1</accession>
<dbReference type="OrthoDB" id="18786at2759"/>
<dbReference type="InterPro" id="IPR048485">
    <property type="entry name" value="COG5_helical"/>
</dbReference>
<gene>
    <name evidence="2" type="ORF">DEBURN_LOCUS4779</name>
</gene>
<comment type="caution">
    <text evidence="2">The sequence shown here is derived from an EMBL/GenBank/DDBJ whole genome shotgun (WGS) entry which is preliminary data.</text>
</comment>
<evidence type="ECO:0000313" key="3">
    <source>
        <dbReference type="Proteomes" id="UP000789706"/>
    </source>
</evidence>
<keyword evidence="3" id="KW-1185">Reference proteome</keyword>
<evidence type="ECO:0000313" key="2">
    <source>
        <dbReference type="EMBL" id="CAG8503069.1"/>
    </source>
</evidence>
<sequence>MKRIEELMLDKGYDRREYLSETLDRLVYCKEQDVKYTKIRISKFNSNEADIILCIQIFKELHEIGESILKYVDDIYEKLLEQIKDVVDVNLLQKEVKDSGSIPMKGIRRLGTEPSTGASSTLWKRMKILMNEICESYIRFQNVLSKEKDPTTELSYLILESEFLQCYWKIIKEATKAGIYRIPPHKSDFTDIVQGVR</sequence>
<dbReference type="AlphaFoldDB" id="A0A9N8ZPS1"/>